<keyword evidence="1" id="KW-0732">Signal</keyword>
<organism evidence="2 3">
    <name type="scientific">Streptomyces cinnamoneus</name>
    <name type="common">Streptoverticillium cinnamoneum</name>
    <dbReference type="NCBI Taxonomy" id="53446"/>
    <lineage>
        <taxon>Bacteria</taxon>
        <taxon>Bacillati</taxon>
        <taxon>Actinomycetota</taxon>
        <taxon>Actinomycetes</taxon>
        <taxon>Kitasatosporales</taxon>
        <taxon>Streptomycetaceae</taxon>
        <taxon>Streptomyces</taxon>
        <taxon>Streptomyces cinnamoneus group</taxon>
    </lineage>
</organism>
<dbReference type="Proteomes" id="UP000646244">
    <property type="component" value="Unassembled WGS sequence"/>
</dbReference>
<proteinExistence type="predicted"/>
<evidence type="ECO:0000256" key="1">
    <source>
        <dbReference type="SAM" id="SignalP"/>
    </source>
</evidence>
<dbReference type="AlphaFoldDB" id="A0A918TP08"/>
<reference evidence="2" key="1">
    <citation type="journal article" date="2014" name="Int. J. Syst. Evol. Microbiol.">
        <title>Complete genome sequence of Corynebacterium casei LMG S-19264T (=DSM 44701T), isolated from a smear-ripened cheese.</title>
        <authorList>
            <consortium name="US DOE Joint Genome Institute (JGI-PGF)"/>
            <person name="Walter F."/>
            <person name="Albersmeier A."/>
            <person name="Kalinowski J."/>
            <person name="Ruckert C."/>
        </authorList>
    </citation>
    <scope>NUCLEOTIDE SEQUENCE</scope>
    <source>
        <strain evidence="2">JCM 4633</strain>
    </source>
</reference>
<feature type="chain" id="PRO_5037985179" description="Secreted protein" evidence="1">
    <location>
        <begin position="26"/>
        <end position="112"/>
    </location>
</feature>
<evidence type="ECO:0000313" key="2">
    <source>
        <dbReference type="EMBL" id="GHC56877.1"/>
    </source>
</evidence>
<dbReference type="RefSeq" id="WP_190110924.1">
    <property type="nucleotide sequence ID" value="NZ_BMVB01000011.1"/>
</dbReference>
<evidence type="ECO:0000313" key="3">
    <source>
        <dbReference type="Proteomes" id="UP000646244"/>
    </source>
</evidence>
<reference evidence="2" key="2">
    <citation type="submission" date="2020-09" db="EMBL/GenBank/DDBJ databases">
        <authorList>
            <person name="Sun Q."/>
            <person name="Ohkuma M."/>
        </authorList>
    </citation>
    <scope>NUCLEOTIDE SEQUENCE</scope>
    <source>
        <strain evidence="2">JCM 4633</strain>
    </source>
</reference>
<sequence>MRSPICRTAALLLATAALSAAPASAAGLSGRGAPEPPREAECHTRVHGSRAVTDCFNPNATTDRVQLHLVCARWWDPAMDTAPVAVGPAQHVSLTQRCWLEIRRAWVTHTPG</sequence>
<accession>A0A918TP08</accession>
<evidence type="ECO:0008006" key="4">
    <source>
        <dbReference type="Google" id="ProtNLM"/>
    </source>
</evidence>
<feature type="signal peptide" evidence="1">
    <location>
        <begin position="1"/>
        <end position="25"/>
    </location>
</feature>
<dbReference type="EMBL" id="BMVB01000011">
    <property type="protein sequence ID" value="GHC56877.1"/>
    <property type="molecule type" value="Genomic_DNA"/>
</dbReference>
<comment type="caution">
    <text evidence="2">The sequence shown here is derived from an EMBL/GenBank/DDBJ whole genome shotgun (WGS) entry which is preliminary data.</text>
</comment>
<protein>
    <recommendedName>
        <fullName evidence="4">Secreted protein</fullName>
    </recommendedName>
</protein>
<name>A0A918TP08_STRCJ</name>
<gene>
    <name evidence="2" type="ORF">GCM10010507_36950</name>
</gene>